<evidence type="ECO:0000259" key="2">
    <source>
        <dbReference type="PROSITE" id="PS51729"/>
    </source>
</evidence>
<feature type="domain" description="N-acetyltransferase" evidence="2">
    <location>
        <begin position="19"/>
        <end position="106"/>
    </location>
</feature>
<dbReference type="Gene3D" id="3.40.630.30">
    <property type="match status" value="1"/>
</dbReference>
<dbReference type="PROSITE" id="PS51186">
    <property type="entry name" value="GNAT"/>
    <property type="match status" value="1"/>
</dbReference>
<dbReference type="PROSITE" id="PS51729">
    <property type="entry name" value="GNAT_YJDJ"/>
    <property type="match status" value="1"/>
</dbReference>
<keyword evidence="4" id="KW-1185">Reference proteome</keyword>
<evidence type="ECO:0000313" key="4">
    <source>
        <dbReference type="Proteomes" id="UP000665561"/>
    </source>
</evidence>
<protein>
    <submittedName>
        <fullName evidence="3">GNAT family N-acetyltransferase</fullName>
    </submittedName>
</protein>
<dbReference type="CDD" id="cd04301">
    <property type="entry name" value="NAT_SF"/>
    <property type="match status" value="1"/>
</dbReference>
<dbReference type="InterPro" id="IPR000182">
    <property type="entry name" value="GNAT_dom"/>
</dbReference>
<dbReference type="InterPro" id="IPR031165">
    <property type="entry name" value="GNAT_YJDJ"/>
</dbReference>
<dbReference type="InterPro" id="IPR016181">
    <property type="entry name" value="Acyl_CoA_acyltransferase"/>
</dbReference>
<name>A0ABW9XNI5_9BACL</name>
<dbReference type="Pfam" id="PF14542">
    <property type="entry name" value="Acetyltransf_CG"/>
    <property type="match status" value="1"/>
</dbReference>
<dbReference type="EMBL" id="JAAAMV010000005">
    <property type="protein sequence ID" value="NBD24196.1"/>
    <property type="molecule type" value="Genomic_DNA"/>
</dbReference>
<proteinExistence type="predicted"/>
<evidence type="ECO:0000259" key="1">
    <source>
        <dbReference type="PROSITE" id="PS51186"/>
    </source>
</evidence>
<dbReference type="InterPro" id="IPR045057">
    <property type="entry name" value="Gcn5-rel_NAT"/>
</dbReference>
<accession>A0ABW9XNI5</accession>
<gene>
    <name evidence="3" type="ORF">GT019_09945</name>
</gene>
<evidence type="ECO:0000313" key="3">
    <source>
        <dbReference type="EMBL" id="NBD24196.1"/>
    </source>
</evidence>
<dbReference type="SUPFAM" id="SSF55729">
    <property type="entry name" value="Acyl-CoA N-acyltransferases (Nat)"/>
    <property type="match status" value="1"/>
</dbReference>
<reference evidence="3 4" key="1">
    <citation type="submission" date="2020-01" db="EMBL/GenBank/DDBJ databases">
        <title>Paenibacillus soybeanensis sp. nov. isolated from the nodules of soybean (Glycine max(L.) Merr).</title>
        <authorList>
            <person name="Wang H."/>
        </authorList>
    </citation>
    <scope>NUCLEOTIDE SEQUENCE [LARGE SCALE GENOMIC DNA]</scope>
    <source>
        <strain evidence="3 4">T1</strain>
    </source>
</reference>
<organism evidence="3 4">
    <name type="scientific">Paenibacillus glycinis</name>
    <dbReference type="NCBI Taxonomy" id="2697035"/>
    <lineage>
        <taxon>Bacteria</taxon>
        <taxon>Bacillati</taxon>
        <taxon>Bacillota</taxon>
        <taxon>Bacilli</taxon>
        <taxon>Bacillales</taxon>
        <taxon>Paenibacillaceae</taxon>
        <taxon>Paenibacillus</taxon>
    </lineage>
</organism>
<comment type="caution">
    <text evidence="3">The sequence shown here is derived from an EMBL/GenBank/DDBJ whole genome shotgun (WGS) entry which is preliminary data.</text>
</comment>
<sequence>MNGDQGEVRPENVPAEDIIAEKHGNGYILKGVGGSIGEITYKLVDVDTWILDHTYVDPRYRGGSLAKQLLNLVVDEAREKGRRIIPACSYALAQFKRNPEYADVWERSEKEADYSDHA</sequence>
<dbReference type="PANTHER" id="PTHR31435:SF10">
    <property type="entry name" value="BSR4717 PROTEIN"/>
    <property type="match status" value="1"/>
</dbReference>
<feature type="domain" description="N-acetyltransferase" evidence="1">
    <location>
        <begin position="1"/>
        <end position="113"/>
    </location>
</feature>
<dbReference type="RefSeq" id="WP_161743000.1">
    <property type="nucleotide sequence ID" value="NZ_JAAAMV010000005.1"/>
</dbReference>
<dbReference type="PANTHER" id="PTHR31435">
    <property type="entry name" value="PROTEIN NATD1"/>
    <property type="match status" value="1"/>
</dbReference>
<dbReference type="Proteomes" id="UP000665561">
    <property type="component" value="Unassembled WGS sequence"/>
</dbReference>